<comment type="caution">
    <text evidence="1">The sequence shown here is derived from an EMBL/GenBank/DDBJ whole genome shotgun (WGS) entry which is preliminary data.</text>
</comment>
<name>A0ABU0L2V4_9BACL</name>
<accession>A0ABU0L2V4</accession>
<dbReference type="Proteomes" id="UP001242811">
    <property type="component" value="Unassembled WGS sequence"/>
</dbReference>
<protein>
    <submittedName>
        <fullName evidence="1">Cyclopropane fatty-acyl-phospholipid synthase-like methyltransferase</fullName>
    </submittedName>
</protein>
<gene>
    <name evidence="1" type="ORF">QOZ95_003715</name>
</gene>
<dbReference type="SUPFAM" id="SSF53335">
    <property type="entry name" value="S-adenosyl-L-methionine-dependent methyltransferases"/>
    <property type="match status" value="1"/>
</dbReference>
<organism evidence="1 2">
    <name type="scientific">Paenibacillus brasilensis</name>
    <dbReference type="NCBI Taxonomy" id="128574"/>
    <lineage>
        <taxon>Bacteria</taxon>
        <taxon>Bacillati</taxon>
        <taxon>Bacillota</taxon>
        <taxon>Bacilli</taxon>
        <taxon>Bacillales</taxon>
        <taxon>Paenibacillaceae</taxon>
        <taxon>Paenibacillus</taxon>
    </lineage>
</organism>
<keyword evidence="2" id="KW-1185">Reference proteome</keyword>
<evidence type="ECO:0000313" key="1">
    <source>
        <dbReference type="EMBL" id="MDQ0495535.1"/>
    </source>
</evidence>
<sequence>MIEELTGNLHLQKGMRMLDLGCGTGLTSIYSTKVWRNGVRRLEE</sequence>
<dbReference type="Gene3D" id="3.40.50.150">
    <property type="entry name" value="Vaccinia Virus protein VP39"/>
    <property type="match status" value="1"/>
</dbReference>
<dbReference type="EMBL" id="JAUSWA010000023">
    <property type="protein sequence ID" value="MDQ0495535.1"/>
    <property type="molecule type" value="Genomic_DNA"/>
</dbReference>
<evidence type="ECO:0000313" key="2">
    <source>
        <dbReference type="Proteomes" id="UP001242811"/>
    </source>
</evidence>
<proteinExistence type="predicted"/>
<dbReference type="InterPro" id="IPR029063">
    <property type="entry name" value="SAM-dependent_MTases_sf"/>
</dbReference>
<reference evidence="1 2" key="1">
    <citation type="submission" date="2023-07" db="EMBL/GenBank/DDBJ databases">
        <title>Genomic Encyclopedia of Type Strains, Phase IV (KMG-IV): sequencing the most valuable type-strain genomes for metagenomic binning, comparative biology and taxonomic classification.</title>
        <authorList>
            <person name="Goeker M."/>
        </authorList>
    </citation>
    <scope>NUCLEOTIDE SEQUENCE [LARGE SCALE GENOMIC DNA]</scope>
    <source>
        <strain evidence="1 2">DSM 14914</strain>
    </source>
</reference>
<dbReference type="RefSeq" id="WP_152378755.1">
    <property type="nucleotide sequence ID" value="NZ_CP045298.1"/>
</dbReference>